<reference evidence="2" key="1">
    <citation type="submission" date="2021-01" db="EMBL/GenBank/DDBJ databases">
        <title>Whole genome shotgun sequence of Actinocatenispora rupis NBRC 107355.</title>
        <authorList>
            <person name="Komaki H."/>
            <person name="Tamura T."/>
        </authorList>
    </citation>
    <scope>NUCLEOTIDE SEQUENCE</scope>
    <source>
        <strain evidence="2">NBRC 107355</strain>
    </source>
</reference>
<gene>
    <name evidence="2" type="ORF">Aru02nite_61510</name>
</gene>
<evidence type="ECO:0000313" key="3">
    <source>
        <dbReference type="Proteomes" id="UP000612808"/>
    </source>
</evidence>
<sequence length="307" mass="32208">MFPLRRASLALAAAGVAALALTPATAGHAVPASANAATHARTVVPDPHAAHRGTVPALRGAAARTRMAGAAADFRAAHRDLLPGARPSLAAQIHPAQGTSLTNVSGTGGVVATQSFSSTLTVARSGTTIYTPTLYPAGGSCIEITTVYTSGQRSVSVWDWCNDITFVVSVPIDSTFLGTYASGGFYSAEVLRTSSNPNTWVAYLYNYANSTWQTLYTSSGSTQAGTSGWDVYELYSDVAANGTSYACTDMAGTTFEARSIRQYINGSWVNAAPGNAGTAYDQPHDNFKCPDMTYQMVSQYDNWRAVG</sequence>
<name>A0A8J3NFG4_9ACTN</name>
<feature type="signal peptide" evidence="1">
    <location>
        <begin position="1"/>
        <end position="26"/>
    </location>
</feature>
<protein>
    <submittedName>
        <fullName evidence="2">Uncharacterized protein</fullName>
    </submittedName>
</protein>
<keyword evidence="3" id="KW-1185">Reference proteome</keyword>
<dbReference type="AlphaFoldDB" id="A0A8J3NFG4"/>
<evidence type="ECO:0000256" key="1">
    <source>
        <dbReference type="SAM" id="SignalP"/>
    </source>
</evidence>
<accession>A0A8J3NFG4</accession>
<dbReference type="PROSITE" id="PS51318">
    <property type="entry name" value="TAT"/>
    <property type="match status" value="1"/>
</dbReference>
<dbReference type="RefSeq" id="WP_203663485.1">
    <property type="nucleotide sequence ID" value="NZ_BAAAZM010000005.1"/>
</dbReference>
<dbReference type="EMBL" id="BOMB01000040">
    <property type="protein sequence ID" value="GID15262.1"/>
    <property type="molecule type" value="Genomic_DNA"/>
</dbReference>
<comment type="caution">
    <text evidence="2">The sequence shown here is derived from an EMBL/GenBank/DDBJ whole genome shotgun (WGS) entry which is preliminary data.</text>
</comment>
<organism evidence="2 3">
    <name type="scientific">Actinocatenispora rupis</name>
    <dbReference type="NCBI Taxonomy" id="519421"/>
    <lineage>
        <taxon>Bacteria</taxon>
        <taxon>Bacillati</taxon>
        <taxon>Actinomycetota</taxon>
        <taxon>Actinomycetes</taxon>
        <taxon>Micromonosporales</taxon>
        <taxon>Micromonosporaceae</taxon>
        <taxon>Actinocatenispora</taxon>
    </lineage>
</organism>
<dbReference type="InterPro" id="IPR006311">
    <property type="entry name" value="TAT_signal"/>
</dbReference>
<keyword evidence="1" id="KW-0732">Signal</keyword>
<proteinExistence type="predicted"/>
<feature type="chain" id="PRO_5038732696" evidence="1">
    <location>
        <begin position="27"/>
        <end position="307"/>
    </location>
</feature>
<evidence type="ECO:0000313" key="2">
    <source>
        <dbReference type="EMBL" id="GID15262.1"/>
    </source>
</evidence>
<dbReference type="Proteomes" id="UP000612808">
    <property type="component" value="Unassembled WGS sequence"/>
</dbReference>